<comment type="caution">
    <text evidence="1">The sequence shown here is derived from an EMBL/GenBank/DDBJ whole genome shotgun (WGS) entry which is preliminary data.</text>
</comment>
<gene>
    <name evidence="1" type="ORF">F443_01480</name>
</gene>
<reference evidence="1 2" key="1">
    <citation type="submission" date="2013-11" db="EMBL/GenBank/DDBJ databases">
        <title>The Genome Sequence of Phytophthora parasitica P1569.</title>
        <authorList>
            <consortium name="The Broad Institute Genomics Platform"/>
            <person name="Russ C."/>
            <person name="Tyler B."/>
            <person name="Panabieres F."/>
            <person name="Shan W."/>
            <person name="Tripathy S."/>
            <person name="Grunwald N."/>
            <person name="Machado M."/>
            <person name="Johnson C.S."/>
            <person name="Arredondo F."/>
            <person name="Hong C."/>
            <person name="Coffey M."/>
            <person name="Young S.K."/>
            <person name="Zeng Q."/>
            <person name="Gargeya S."/>
            <person name="Fitzgerald M."/>
            <person name="Abouelleil A."/>
            <person name="Alvarado L."/>
            <person name="Chapman S.B."/>
            <person name="Gainer-Dewar J."/>
            <person name="Goldberg J."/>
            <person name="Griggs A."/>
            <person name="Gujja S."/>
            <person name="Hansen M."/>
            <person name="Howarth C."/>
            <person name="Imamovic A."/>
            <person name="Ireland A."/>
            <person name="Larimer J."/>
            <person name="McCowan C."/>
            <person name="Murphy C."/>
            <person name="Pearson M."/>
            <person name="Poon T.W."/>
            <person name="Priest M."/>
            <person name="Roberts A."/>
            <person name="Saif S."/>
            <person name="Shea T."/>
            <person name="Sykes S."/>
            <person name="Wortman J."/>
            <person name="Nusbaum C."/>
            <person name="Birren B."/>
        </authorList>
    </citation>
    <scope>NUCLEOTIDE SEQUENCE [LARGE SCALE GENOMIC DNA]</scope>
    <source>
        <strain evidence="1 2">P1569</strain>
    </source>
</reference>
<proteinExistence type="predicted"/>
<organism evidence="1 2">
    <name type="scientific">Phytophthora nicotianae P1569</name>
    <dbReference type="NCBI Taxonomy" id="1317065"/>
    <lineage>
        <taxon>Eukaryota</taxon>
        <taxon>Sar</taxon>
        <taxon>Stramenopiles</taxon>
        <taxon>Oomycota</taxon>
        <taxon>Peronosporomycetes</taxon>
        <taxon>Peronosporales</taxon>
        <taxon>Peronosporaceae</taxon>
        <taxon>Phytophthora</taxon>
    </lineage>
</organism>
<name>V9FWQ9_PHYNI</name>
<dbReference type="HOGENOM" id="CLU_3369587_0_0_1"/>
<dbReference type="AlphaFoldDB" id="V9FWQ9"/>
<sequence>MATLSTCIWLNYFAATLKIQGVEEDSTSLQERDPT</sequence>
<protein>
    <submittedName>
        <fullName evidence="1">Uncharacterized protein</fullName>
    </submittedName>
</protein>
<keyword evidence="2" id="KW-1185">Reference proteome</keyword>
<accession>V9FWQ9</accession>
<evidence type="ECO:0000313" key="2">
    <source>
        <dbReference type="Proteomes" id="UP000018721"/>
    </source>
</evidence>
<evidence type="ECO:0000313" key="1">
    <source>
        <dbReference type="EMBL" id="ETI55889.1"/>
    </source>
</evidence>
<dbReference type="EMBL" id="ANIZ01000236">
    <property type="protein sequence ID" value="ETI55889.1"/>
    <property type="molecule type" value="Genomic_DNA"/>
</dbReference>
<dbReference type="Proteomes" id="UP000018721">
    <property type="component" value="Unassembled WGS sequence"/>
</dbReference>